<accession>A0AAE3U2W4</accession>
<sequence length="330" mass="37185">MTTRLLCYLAQASQKLSVLKVATTVGLNETTIRTALSSHWSDQLDESIDLVPQILGVARVEFAGKPLTVFWDVGTRTILGTIASCRTADVERWLAGVPEKERIRVVVTDLVAAYRDAALKLLPDARPAVHHSDITRQIRLVANRLRSRTNFNSFSRSDPHYLFILNSGPGGQGIRPKSLLEVNPFLARIWEERMKYHEIWRARNSAEAYQKLEGLLNSVPSDIRRAIPDIMRLLQLWKRQLATSADEPALLGYAAARRALETEIRESTRNGGCDRKAFAKDDVAICEICDRGARLWPLAVHHEHAKPTWPSRRPRYLSRICKSCARSCAA</sequence>
<evidence type="ECO:0000313" key="2">
    <source>
        <dbReference type="EMBL" id="MDI7923097.1"/>
    </source>
</evidence>
<dbReference type="InterPro" id="IPR002560">
    <property type="entry name" value="Transposase_DDE"/>
</dbReference>
<organism evidence="2 3">
    <name type="scientific">Ferirhizobium litorale</name>
    <dbReference type="NCBI Taxonomy" id="2927786"/>
    <lineage>
        <taxon>Bacteria</taxon>
        <taxon>Pseudomonadati</taxon>
        <taxon>Pseudomonadota</taxon>
        <taxon>Alphaproteobacteria</taxon>
        <taxon>Hyphomicrobiales</taxon>
        <taxon>Rhizobiaceae</taxon>
        <taxon>Ferirhizobium</taxon>
    </lineage>
</organism>
<gene>
    <name evidence="2" type="ORF">MRS75_13510</name>
</gene>
<dbReference type="Pfam" id="PF01610">
    <property type="entry name" value="DDE_Tnp_ISL3"/>
    <property type="match status" value="1"/>
</dbReference>
<dbReference type="EMBL" id="JALDYZ010000006">
    <property type="protein sequence ID" value="MDI7923097.1"/>
    <property type="molecule type" value="Genomic_DNA"/>
</dbReference>
<name>A0AAE3U2W4_9HYPH</name>
<keyword evidence="3" id="KW-1185">Reference proteome</keyword>
<evidence type="ECO:0000259" key="1">
    <source>
        <dbReference type="Pfam" id="PF01610"/>
    </source>
</evidence>
<proteinExistence type="predicted"/>
<dbReference type="Proteomes" id="UP001161580">
    <property type="component" value="Unassembled WGS sequence"/>
</dbReference>
<protein>
    <submittedName>
        <fullName evidence="2">Transposase</fullName>
    </submittedName>
</protein>
<comment type="caution">
    <text evidence="2">The sequence shown here is derived from an EMBL/GenBank/DDBJ whole genome shotgun (WGS) entry which is preliminary data.</text>
</comment>
<dbReference type="AlphaFoldDB" id="A0AAE3U2W4"/>
<evidence type="ECO:0000313" key="3">
    <source>
        <dbReference type="Proteomes" id="UP001161580"/>
    </source>
</evidence>
<feature type="domain" description="Transposase IS204/IS1001/IS1096/IS1165 DDE" evidence="1">
    <location>
        <begin position="67"/>
        <end position="246"/>
    </location>
</feature>
<reference evidence="2" key="1">
    <citation type="submission" date="2022-03" db="EMBL/GenBank/DDBJ databases">
        <title>Fererhizobium litorale gen. nov., sp. nov., isolated from sandy sediments of the Sea of Japan seashore.</title>
        <authorList>
            <person name="Romanenko L."/>
            <person name="Kurilenko V."/>
            <person name="Otstavnykh N."/>
            <person name="Svetashev V."/>
            <person name="Tekutyeva L."/>
            <person name="Isaeva M."/>
            <person name="Mikhailov V."/>
        </authorList>
    </citation>
    <scope>NUCLEOTIDE SEQUENCE</scope>
    <source>
        <strain evidence="2">KMM 9576</strain>
    </source>
</reference>